<evidence type="ECO:0000313" key="2">
    <source>
        <dbReference type="EMBL" id="GAA2508636.1"/>
    </source>
</evidence>
<feature type="region of interest" description="Disordered" evidence="1">
    <location>
        <begin position="41"/>
        <end position="61"/>
    </location>
</feature>
<accession>A0ABN3MUT0</accession>
<dbReference type="Proteomes" id="UP001501777">
    <property type="component" value="Unassembled WGS sequence"/>
</dbReference>
<name>A0ABN3MUT0_STRLO</name>
<keyword evidence="3" id="KW-1185">Reference proteome</keyword>
<evidence type="ECO:0000256" key="1">
    <source>
        <dbReference type="SAM" id="MobiDB-lite"/>
    </source>
</evidence>
<sequence>MGFDAPAARSTPVVAVLEAQAFAVPAEVGQFGQDGRINRGGLRAAQHRHGERVEGAHPAAQPAGQHLLQLGEGPYGGLSDALDALPGGRAQPDGDGDRLVVVQEQRRQLGARAQLVATAGAGAGVDGITQLAQAVHVPAHGARSDTETVGEIGAGPLAVGLEK</sequence>
<organism evidence="2 3">
    <name type="scientific">Streptomyces longisporus</name>
    <dbReference type="NCBI Taxonomy" id="1948"/>
    <lineage>
        <taxon>Bacteria</taxon>
        <taxon>Bacillati</taxon>
        <taxon>Actinomycetota</taxon>
        <taxon>Actinomycetes</taxon>
        <taxon>Kitasatosporales</taxon>
        <taxon>Streptomycetaceae</taxon>
        <taxon>Streptomyces</taxon>
    </lineage>
</organism>
<dbReference type="EMBL" id="BAAASG010000015">
    <property type="protein sequence ID" value="GAA2508636.1"/>
    <property type="molecule type" value="Genomic_DNA"/>
</dbReference>
<comment type="caution">
    <text evidence="2">The sequence shown here is derived from an EMBL/GenBank/DDBJ whole genome shotgun (WGS) entry which is preliminary data.</text>
</comment>
<protein>
    <submittedName>
        <fullName evidence="2">Uncharacterized protein</fullName>
    </submittedName>
</protein>
<proteinExistence type="predicted"/>
<reference evidence="2 3" key="1">
    <citation type="journal article" date="2019" name="Int. J. Syst. Evol. Microbiol.">
        <title>The Global Catalogue of Microorganisms (GCM) 10K type strain sequencing project: providing services to taxonomists for standard genome sequencing and annotation.</title>
        <authorList>
            <consortium name="The Broad Institute Genomics Platform"/>
            <consortium name="The Broad Institute Genome Sequencing Center for Infectious Disease"/>
            <person name="Wu L."/>
            <person name="Ma J."/>
        </authorList>
    </citation>
    <scope>NUCLEOTIDE SEQUENCE [LARGE SCALE GENOMIC DNA]</scope>
    <source>
        <strain evidence="2 3">JCM 4395</strain>
    </source>
</reference>
<gene>
    <name evidence="2" type="ORF">GCM10010276_62680</name>
</gene>
<evidence type="ECO:0000313" key="3">
    <source>
        <dbReference type="Proteomes" id="UP001501777"/>
    </source>
</evidence>